<dbReference type="Proteomes" id="UP001162992">
    <property type="component" value="Chromosome 7"/>
</dbReference>
<protein>
    <submittedName>
        <fullName evidence="1">Uncharacterized protein</fullName>
    </submittedName>
</protein>
<keyword evidence="2" id="KW-1185">Reference proteome</keyword>
<dbReference type="EMBL" id="CM055098">
    <property type="protein sequence ID" value="KAJ7548333.1"/>
    <property type="molecule type" value="Genomic_DNA"/>
</dbReference>
<evidence type="ECO:0000313" key="2">
    <source>
        <dbReference type="Proteomes" id="UP001162992"/>
    </source>
</evidence>
<evidence type="ECO:0000313" key="1">
    <source>
        <dbReference type="EMBL" id="KAJ7548333.1"/>
    </source>
</evidence>
<accession>A0ACC2D2L9</accession>
<reference evidence="2" key="1">
    <citation type="journal article" date="2024" name="Proc. Natl. Acad. Sci. U.S.A.">
        <title>Extraordinary preservation of gene collinearity over three hundred million years revealed in homosporous lycophytes.</title>
        <authorList>
            <person name="Li C."/>
            <person name="Wickell D."/>
            <person name="Kuo L.Y."/>
            <person name="Chen X."/>
            <person name="Nie B."/>
            <person name="Liao X."/>
            <person name="Peng D."/>
            <person name="Ji J."/>
            <person name="Jenkins J."/>
            <person name="Williams M."/>
            <person name="Shu S."/>
            <person name="Plott C."/>
            <person name="Barry K."/>
            <person name="Rajasekar S."/>
            <person name="Grimwood J."/>
            <person name="Han X."/>
            <person name="Sun S."/>
            <person name="Hou Z."/>
            <person name="He W."/>
            <person name="Dai G."/>
            <person name="Sun C."/>
            <person name="Schmutz J."/>
            <person name="Leebens-Mack J.H."/>
            <person name="Li F.W."/>
            <person name="Wang L."/>
        </authorList>
    </citation>
    <scope>NUCLEOTIDE SEQUENCE [LARGE SCALE GENOMIC DNA]</scope>
    <source>
        <strain evidence="2">cv. PW_Plant_1</strain>
    </source>
</reference>
<comment type="caution">
    <text evidence="1">The sequence shown here is derived from an EMBL/GenBank/DDBJ whole genome shotgun (WGS) entry which is preliminary data.</text>
</comment>
<sequence length="495" mass="53377">MMCYDKMQGGQSFNTIIWLILVASAIGCGCLRPGVEGGVGVNWGTMASHPLPPRIVVNMLQANNISKVKLFDADPNVVAAFAGTNIEVMIAIPNDMLDGIAASTDAADSWVRDNVTQYLFQGGVNIRYVAVGNEPFLKAYNGTFQNVTVPALENIQNSLLNANLGGQVKAIVPLNADVLSDGNSQLPSAGTFRGDIQPIMKDLLSLLDKNQAPFTVNIYPYLSLQQNPNFPKDYAFFDGAANPIMDGSHVYTNVFDANYDLLVSALIGIGFPNMSIIVGEVGWPTDGEMSANILSAQKFNQELLKHVLSNIGTPLRPGLPLEVYLFALIDEDQKSIAPGNFERHWGIFTFDGQSKYPLDLTGQGQNGSLLKASDVKYLPFRWCVLNPDGDMSKLAENVAYACTYADCTALTYGSSCNSIGGPGNASYAFNSYYQLTNQNADSCYFEGLGMVTTADPSTDSCKFMIEIALSSGLRGPSASLLMPFAGLIALFFFSF</sequence>
<organism evidence="1 2">
    <name type="scientific">Diphasiastrum complanatum</name>
    <name type="common">Issler's clubmoss</name>
    <name type="synonym">Lycopodium complanatum</name>
    <dbReference type="NCBI Taxonomy" id="34168"/>
    <lineage>
        <taxon>Eukaryota</taxon>
        <taxon>Viridiplantae</taxon>
        <taxon>Streptophyta</taxon>
        <taxon>Embryophyta</taxon>
        <taxon>Tracheophyta</taxon>
        <taxon>Lycopodiopsida</taxon>
        <taxon>Lycopodiales</taxon>
        <taxon>Lycopodiaceae</taxon>
        <taxon>Lycopodioideae</taxon>
        <taxon>Diphasiastrum</taxon>
    </lineage>
</organism>
<proteinExistence type="predicted"/>
<name>A0ACC2D2L9_DIPCM</name>
<gene>
    <name evidence="1" type="ORF">O6H91_07G007500</name>
</gene>